<protein>
    <submittedName>
        <fullName evidence="2">Uncharacterized protein</fullName>
    </submittedName>
</protein>
<keyword evidence="3" id="KW-1185">Reference proteome</keyword>
<dbReference type="AlphaFoldDB" id="A0A4P9YUY8"/>
<sequence length="195" mass="22112">MPRAMALPILAPSRIASVPLAILDDIALQYMHNPGARPPWAWDTFPPTESILGDLLYEDGRIYVDSIDSRDMDAARQDAWLASSYAAPPPPDDRMMEMAEYERRQSVSPERHTSSKWYPMAHRHLFVHRPSSASSEEEDADEHSYSAYYRRKSRANHQRNAAVRPREASHPPPTIERRSGGTQRFLMANPPGSMA</sequence>
<organism evidence="2 3">
    <name type="scientific">Syncephalis pseudoplumigaleata</name>
    <dbReference type="NCBI Taxonomy" id="1712513"/>
    <lineage>
        <taxon>Eukaryota</taxon>
        <taxon>Fungi</taxon>
        <taxon>Fungi incertae sedis</taxon>
        <taxon>Zoopagomycota</taxon>
        <taxon>Zoopagomycotina</taxon>
        <taxon>Zoopagomycetes</taxon>
        <taxon>Zoopagales</taxon>
        <taxon>Piptocephalidaceae</taxon>
        <taxon>Syncephalis</taxon>
    </lineage>
</organism>
<proteinExistence type="predicted"/>
<dbReference type="OrthoDB" id="10621047at2759"/>
<evidence type="ECO:0000256" key="1">
    <source>
        <dbReference type="SAM" id="MobiDB-lite"/>
    </source>
</evidence>
<feature type="compositionally biased region" description="Basic and acidic residues" evidence="1">
    <location>
        <begin position="164"/>
        <end position="179"/>
    </location>
</feature>
<gene>
    <name evidence="2" type="ORF">SYNPS1DRAFT_31068</name>
</gene>
<evidence type="ECO:0000313" key="3">
    <source>
        <dbReference type="Proteomes" id="UP000278143"/>
    </source>
</evidence>
<name>A0A4P9YUY8_9FUNG</name>
<reference evidence="3" key="1">
    <citation type="journal article" date="2018" name="Nat. Microbiol.">
        <title>Leveraging single-cell genomics to expand the fungal tree of life.</title>
        <authorList>
            <person name="Ahrendt S.R."/>
            <person name="Quandt C.A."/>
            <person name="Ciobanu D."/>
            <person name="Clum A."/>
            <person name="Salamov A."/>
            <person name="Andreopoulos B."/>
            <person name="Cheng J.F."/>
            <person name="Woyke T."/>
            <person name="Pelin A."/>
            <person name="Henrissat B."/>
            <person name="Reynolds N.K."/>
            <person name="Benny G.L."/>
            <person name="Smith M.E."/>
            <person name="James T.Y."/>
            <person name="Grigoriev I.V."/>
        </authorList>
    </citation>
    <scope>NUCLEOTIDE SEQUENCE [LARGE SCALE GENOMIC DNA]</scope>
    <source>
        <strain evidence="3">Benny S71-1</strain>
    </source>
</reference>
<dbReference type="Proteomes" id="UP000278143">
    <property type="component" value="Unassembled WGS sequence"/>
</dbReference>
<feature type="region of interest" description="Disordered" evidence="1">
    <location>
        <begin position="129"/>
        <end position="195"/>
    </location>
</feature>
<evidence type="ECO:0000313" key="2">
    <source>
        <dbReference type="EMBL" id="RKP23222.1"/>
    </source>
</evidence>
<dbReference type="EMBL" id="KZ991202">
    <property type="protein sequence ID" value="RKP23222.1"/>
    <property type="molecule type" value="Genomic_DNA"/>
</dbReference>
<accession>A0A4P9YUY8</accession>